<evidence type="ECO:0000256" key="5">
    <source>
        <dbReference type="ARBA" id="ARBA00023136"/>
    </source>
</evidence>
<evidence type="ECO:0000256" key="2">
    <source>
        <dbReference type="ARBA" id="ARBA00022448"/>
    </source>
</evidence>
<protein>
    <recommendedName>
        <fullName evidence="6">Transporter</fullName>
    </recommendedName>
</protein>
<feature type="transmembrane region" description="Helical" evidence="7">
    <location>
        <begin position="110"/>
        <end position="129"/>
    </location>
</feature>
<feature type="transmembrane region" description="Helical" evidence="7">
    <location>
        <begin position="348"/>
        <end position="369"/>
    </location>
</feature>
<sequence length="665" mass="74464">MCSRVRRVRGQAEAGRLQDRGQWASKAEFLLAVAGQIIGLGNVWRFPYLCYKNGGGVFFVPYMLFLVVCGVPLFLLETALGQFTSLGGVGAWMKICPLFAGLGFASQMMILHSCVYYIVILAWALFYLCSSFQTRLPWSHCNNTWNTGEKHTSRTHTQYIAVPPRPCRSRPFLQCVNALTSSMCSCECSGPRFRPNFGPVRFHYPNILTVRTELQRCAHSPPIELITQHRAHSCVGFDGHNMSDLSENATSPVIEFWEREVLDLSASVDRLGSVNWRLALCLLLVWIVCYFCVWKGVKSTGKVVYVTATFPYVMLLVLLIRGVSLPGAVDGIIYYLKPDHTRLMDPQVWMDAGTQIFFSYGICLGSLTALGSYNKFNNDCYKDCFRLCLLNSSTSFIAGFAIFSVLGFMAQEQGVDIADVAQSAVVRVFLPHDPDVGFGHSGFVSLEALMMSVSDLYPALIRRRHRREILLLLVCSVCFLIGLVMVTPGGLYVFQIYDHFSCSGASADRFSNDIKAMIGYQPLCSFRLCWRYLTPVMCIGTFGFSLIFWSPLTLANGVTAPGWATAMGWTLTLSSVSLLPLWAIYSLWQIKSLTQTESLERLPNNPPNVSLLNNKPFMCSRVQRLRLLCRPVRDSPPTDEHLSAATRLTFDLRTKKPKEAIKDVV</sequence>
<evidence type="ECO:0000256" key="7">
    <source>
        <dbReference type="SAM" id="Phobius"/>
    </source>
</evidence>
<accession>A0ABQ8N186</accession>
<dbReference type="Proteomes" id="UP000830375">
    <property type="component" value="Unassembled WGS sequence"/>
</dbReference>
<dbReference type="PANTHER" id="PTHR11616:SF249">
    <property type="entry name" value="SOLUTE CARRIER FAMILY 6 MEMBER 22, TANDEM DUPLICATE 2 ISOFORM X2-RELATED"/>
    <property type="match status" value="1"/>
</dbReference>
<reference evidence="8 9" key="1">
    <citation type="submission" date="2022-01" db="EMBL/GenBank/DDBJ databases">
        <title>A high-quality chromosome-level genome assembly of rohu carp, Labeo rohita.</title>
        <authorList>
            <person name="Arick M.A. II"/>
            <person name="Hsu C.-Y."/>
            <person name="Magbanua Z."/>
            <person name="Pechanova O."/>
            <person name="Grover C."/>
            <person name="Miller E."/>
            <person name="Thrash A."/>
            <person name="Ezzel L."/>
            <person name="Alam S."/>
            <person name="Benzie J."/>
            <person name="Hamilton M."/>
            <person name="Karsi A."/>
            <person name="Lawrence M.L."/>
            <person name="Peterson D.G."/>
        </authorList>
    </citation>
    <scope>NUCLEOTIDE SEQUENCE [LARGE SCALE GENOMIC DNA]</scope>
    <source>
        <strain evidence="9">BAU-BD-2019</strain>
        <tissue evidence="8">Blood</tissue>
    </source>
</reference>
<feature type="transmembrane region" description="Helical" evidence="7">
    <location>
        <begin position="309"/>
        <end position="336"/>
    </location>
</feature>
<dbReference type="PROSITE" id="PS50267">
    <property type="entry name" value="NA_NEUROTRAN_SYMP_3"/>
    <property type="match status" value="1"/>
</dbReference>
<feature type="transmembrane region" description="Helical" evidence="7">
    <location>
        <begin position="83"/>
        <end position="104"/>
    </location>
</feature>
<proteinExistence type="inferred from homology"/>
<dbReference type="PRINTS" id="PR00176">
    <property type="entry name" value="NANEUSMPORT"/>
</dbReference>
<feature type="transmembrane region" description="Helical" evidence="7">
    <location>
        <begin position="56"/>
        <end position="76"/>
    </location>
</feature>
<comment type="similarity">
    <text evidence="6">Belongs to the sodium:neurotransmitter symporter (SNF) (TC 2.A.22) family.</text>
</comment>
<dbReference type="EMBL" id="JACTAM010000001">
    <property type="protein sequence ID" value="KAI2668822.1"/>
    <property type="molecule type" value="Genomic_DNA"/>
</dbReference>
<organism evidence="8 9">
    <name type="scientific">Labeo rohita</name>
    <name type="common">Indian major carp</name>
    <name type="synonym">Cyprinus rohita</name>
    <dbReference type="NCBI Taxonomy" id="84645"/>
    <lineage>
        <taxon>Eukaryota</taxon>
        <taxon>Metazoa</taxon>
        <taxon>Chordata</taxon>
        <taxon>Craniata</taxon>
        <taxon>Vertebrata</taxon>
        <taxon>Euteleostomi</taxon>
        <taxon>Actinopterygii</taxon>
        <taxon>Neopterygii</taxon>
        <taxon>Teleostei</taxon>
        <taxon>Ostariophysi</taxon>
        <taxon>Cypriniformes</taxon>
        <taxon>Cyprinidae</taxon>
        <taxon>Labeoninae</taxon>
        <taxon>Labeonini</taxon>
        <taxon>Labeo</taxon>
    </lineage>
</organism>
<gene>
    <name evidence="8" type="ORF">H4Q32_005634</name>
</gene>
<feature type="transmembrane region" description="Helical" evidence="7">
    <location>
        <begin position="566"/>
        <end position="588"/>
    </location>
</feature>
<dbReference type="InterPro" id="IPR000175">
    <property type="entry name" value="Na/ntran_symport"/>
</dbReference>
<feature type="transmembrane region" description="Helical" evidence="7">
    <location>
        <begin position="278"/>
        <end position="297"/>
    </location>
</feature>
<comment type="caution">
    <text evidence="8">The sequence shown here is derived from an EMBL/GenBank/DDBJ whole genome shotgun (WGS) entry which is preliminary data.</text>
</comment>
<keyword evidence="5 7" id="KW-0472">Membrane</keyword>
<name>A0ABQ8N186_LABRO</name>
<evidence type="ECO:0000256" key="4">
    <source>
        <dbReference type="ARBA" id="ARBA00022989"/>
    </source>
</evidence>
<feature type="transmembrane region" description="Helical" evidence="7">
    <location>
        <begin position="389"/>
        <end position="409"/>
    </location>
</feature>
<dbReference type="PROSITE" id="PS00754">
    <property type="entry name" value="NA_NEUROTRAN_SYMP_2"/>
    <property type="match status" value="1"/>
</dbReference>
<keyword evidence="3 6" id="KW-0812">Transmembrane</keyword>
<evidence type="ECO:0000256" key="3">
    <source>
        <dbReference type="ARBA" id="ARBA00022692"/>
    </source>
</evidence>
<dbReference type="InterPro" id="IPR037272">
    <property type="entry name" value="SNS_sf"/>
</dbReference>
<evidence type="ECO:0000313" key="9">
    <source>
        <dbReference type="Proteomes" id="UP000830375"/>
    </source>
</evidence>
<feature type="transmembrane region" description="Helical" evidence="7">
    <location>
        <begin position="469"/>
        <end position="494"/>
    </location>
</feature>
<comment type="subcellular location">
    <subcellularLocation>
        <location evidence="1">Membrane</location>
        <topology evidence="1">Multi-pass membrane protein</topology>
    </subcellularLocation>
</comment>
<dbReference type="SUPFAM" id="SSF161070">
    <property type="entry name" value="SNF-like"/>
    <property type="match status" value="1"/>
</dbReference>
<keyword evidence="2 6" id="KW-0813">Transport</keyword>
<evidence type="ECO:0000313" key="8">
    <source>
        <dbReference type="EMBL" id="KAI2668822.1"/>
    </source>
</evidence>
<dbReference type="PANTHER" id="PTHR11616">
    <property type="entry name" value="SODIUM/CHLORIDE DEPENDENT TRANSPORTER"/>
    <property type="match status" value="1"/>
</dbReference>
<keyword evidence="9" id="KW-1185">Reference proteome</keyword>
<dbReference type="PROSITE" id="PS00610">
    <property type="entry name" value="NA_NEUROTRAN_SYMP_1"/>
    <property type="match status" value="1"/>
</dbReference>
<evidence type="ECO:0000256" key="1">
    <source>
        <dbReference type="ARBA" id="ARBA00004141"/>
    </source>
</evidence>
<feature type="transmembrane region" description="Helical" evidence="7">
    <location>
        <begin position="532"/>
        <end position="554"/>
    </location>
</feature>
<evidence type="ECO:0000256" key="6">
    <source>
        <dbReference type="RuleBase" id="RU003732"/>
    </source>
</evidence>
<dbReference type="Pfam" id="PF00209">
    <property type="entry name" value="SNF"/>
    <property type="match status" value="3"/>
</dbReference>
<keyword evidence="6" id="KW-0769">Symport</keyword>
<keyword evidence="4 7" id="KW-1133">Transmembrane helix</keyword>